<dbReference type="Pfam" id="PF00905">
    <property type="entry name" value="Transpeptidase"/>
    <property type="match status" value="1"/>
</dbReference>
<evidence type="ECO:0000256" key="6">
    <source>
        <dbReference type="ARBA" id="ARBA00022679"/>
    </source>
</evidence>
<dbReference type="GO" id="GO:0009252">
    <property type="term" value="P:peptidoglycan biosynthetic process"/>
    <property type="evidence" value="ECO:0007669"/>
    <property type="project" value="UniProtKB-KW"/>
</dbReference>
<keyword evidence="6" id="KW-0808">Transferase</keyword>
<dbReference type="PANTHER" id="PTHR32282">
    <property type="entry name" value="BINDING PROTEIN TRANSPEPTIDASE, PUTATIVE-RELATED"/>
    <property type="match status" value="1"/>
</dbReference>
<evidence type="ECO:0000256" key="14">
    <source>
        <dbReference type="SAM" id="MobiDB-lite"/>
    </source>
</evidence>
<evidence type="ECO:0000313" key="18">
    <source>
        <dbReference type="EMBL" id="TPG17082.1"/>
    </source>
</evidence>
<evidence type="ECO:0000256" key="7">
    <source>
        <dbReference type="ARBA" id="ARBA00022801"/>
    </source>
</evidence>
<evidence type="ECO:0000313" key="19">
    <source>
        <dbReference type="Proteomes" id="UP000317722"/>
    </source>
</evidence>
<comment type="similarity">
    <text evidence="1">In the C-terminal section; belongs to the transpeptidase family.</text>
</comment>
<comment type="caution">
    <text evidence="18">The sequence shown here is derived from an EMBL/GenBank/DDBJ whole genome shotgun (WGS) entry which is preliminary data.</text>
</comment>
<keyword evidence="8" id="KW-0133">Cell shape</keyword>
<feature type="region of interest" description="Disordered" evidence="14">
    <location>
        <begin position="677"/>
        <end position="747"/>
    </location>
</feature>
<evidence type="ECO:0000259" key="17">
    <source>
        <dbReference type="Pfam" id="PF00912"/>
    </source>
</evidence>
<feature type="transmembrane region" description="Helical" evidence="15">
    <location>
        <begin position="49"/>
        <end position="71"/>
    </location>
</feature>
<comment type="catalytic activity">
    <reaction evidence="12">
        <text>Preferential cleavage: (Ac)2-L-Lys-D-Ala-|-D-Ala. Also transpeptidation of peptidyl-alanyl moieties that are N-acyl substituents of D-alanine.</text>
        <dbReference type="EC" id="3.4.16.4"/>
    </reaction>
</comment>
<evidence type="ECO:0000256" key="3">
    <source>
        <dbReference type="ARBA" id="ARBA00022645"/>
    </source>
</evidence>
<dbReference type="GO" id="GO:0071555">
    <property type="term" value="P:cell wall organization"/>
    <property type="evidence" value="ECO:0007669"/>
    <property type="project" value="UniProtKB-KW"/>
</dbReference>
<dbReference type="Pfam" id="PF00912">
    <property type="entry name" value="Transgly"/>
    <property type="match status" value="1"/>
</dbReference>
<evidence type="ECO:0000259" key="16">
    <source>
        <dbReference type="Pfam" id="PF00905"/>
    </source>
</evidence>
<keyword evidence="3" id="KW-0121">Carboxypeptidase</keyword>
<evidence type="ECO:0000256" key="4">
    <source>
        <dbReference type="ARBA" id="ARBA00022670"/>
    </source>
</evidence>
<organism evidence="18 19">
    <name type="scientific">Pedococcus bigeumensis</name>
    <dbReference type="NCBI Taxonomy" id="433644"/>
    <lineage>
        <taxon>Bacteria</taxon>
        <taxon>Bacillati</taxon>
        <taxon>Actinomycetota</taxon>
        <taxon>Actinomycetes</taxon>
        <taxon>Micrococcales</taxon>
        <taxon>Intrasporangiaceae</taxon>
        <taxon>Pedococcus</taxon>
    </lineage>
</organism>
<dbReference type="FunFam" id="1.10.3810.10:FF:000001">
    <property type="entry name" value="Penicillin-binding protein 1A"/>
    <property type="match status" value="1"/>
</dbReference>
<dbReference type="InterPro" id="IPR036950">
    <property type="entry name" value="PBP_transglycosylase"/>
</dbReference>
<name>A0A502CWQ0_9MICO</name>
<comment type="catalytic activity">
    <reaction evidence="13">
        <text>[GlcNAc-(1-&gt;4)-Mur2Ac(oyl-L-Ala-gamma-D-Glu-L-Lys-D-Ala-D-Ala)](n)-di-trans,octa-cis-undecaprenyl diphosphate + beta-D-GlcNAc-(1-&gt;4)-Mur2Ac(oyl-L-Ala-gamma-D-Glu-L-Lys-D-Ala-D-Ala)-di-trans,octa-cis-undecaprenyl diphosphate = [GlcNAc-(1-&gt;4)-Mur2Ac(oyl-L-Ala-gamma-D-Glu-L-Lys-D-Ala-D-Ala)](n+1)-di-trans,octa-cis-undecaprenyl diphosphate + di-trans,octa-cis-undecaprenyl diphosphate + H(+)</text>
        <dbReference type="Rhea" id="RHEA:23708"/>
        <dbReference type="Rhea" id="RHEA-COMP:9602"/>
        <dbReference type="Rhea" id="RHEA-COMP:9603"/>
        <dbReference type="ChEBI" id="CHEBI:15378"/>
        <dbReference type="ChEBI" id="CHEBI:58405"/>
        <dbReference type="ChEBI" id="CHEBI:60033"/>
        <dbReference type="ChEBI" id="CHEBI:78435"/>
        <dbReference type="EC" id="2.4.99.28"/>
    </reaction>
</comment>
<dbReference type="InterPro" id="IPR001460">
    <property type="entry name" value="PCN-bd_Tpept"/>
</dbReference>
<dbReference type="EMBL" id="RCZM01000003">
    <property type="protein sequence ID" value="TPG17082.1"/>
    <property type="molecule type" value="Genomic_DNA"/>
</dbReference>
<dbReference type="InterPro" id="IPR012338">
    <property type="entry name" value="Beta-lactam/transpept-like"/>
</dbReference>
<dbReference type="Gene3D" id="1.10.3810.10">
    <property type="entry name" value="Biosynthetic peptidoglycan transglycosylase-like"/>
    <property type="match status" value="1"/>
</dbReference>
<evidence type="ECO:0000256" key="15">
    <source>
        <dbReference type="SAM" id="Phobius"/>
    </source>
</evidence>
<accession>A0A502CWQ0</accession>
<evidence type="ECO:0000256" key="2">
    <source>
        <dbReference type="ARBA" id="ARBA00007739"/>
    </source>
</evidence>
<keyword evidence="10" id="KW-0511">Multifunctional enzyme</keyword>
<dbReference type="GO" id="GO:0006508">
    <property type="term" value="P:proteolysis"/>
    <property type="evidence" value="ECO:0007669"/>
    <property type="project" value="UniProtKB-KW"/>
</dbReference>
<dbReference type="OrthoDB" id="9766909at2"/>
<evidence type="ECO:0000256" key="9">
    <source>
        <dbReference type="ARBA" id="ARBA00022984"/>
    </source>
</evidence>
<feature type="domain" description="Glycosyl transferase family 51" evidence="17">
    <location>
        <begin position="95"/>
        <end position="269"/>
    </location>
</feature>
<keyword evidence="15" id="KW-0472">Membrane</keyword>
<evidence type="ECO:0000256" key="5">
    <source>
        <dbReference type="ARBA" id="ARBA00022676"/>
    </source>
</evidence>
<evidence type="ECO:0000256" key="13">
    <source>
        <dbReference type="ARBA" id="ARBA00049902"/>
    </source>
</evidence>
<protein>
    <submittedName>
        <fullName evidence="18">Penicillin-binding protein</fullName>
    </submittedName>
</protein>
<dbReference type="GO" id="GO:0030288">
    <property type="term" value="C:outer membrane-bounded periplasmic space"/>
    <property type="evidence" value="ECO:0007669"/>
    <property type="project" value="TreeGrafter"/>
</dbReference>
<evidence type="ECO:0000256" key="8">
    <source>
        <dbReference type="ARBA" id="ARBA00022960"/>
    </source>
</evidence>
<evidence type="ECO:0000256" key="1">
    <source>
        <dbReference type="ARBA" id="ARBA00007090"/>
    </source>
</evidence>
<dbReference type="InterPro" id="IPR050396">
    <property type="entry name" value="Glycosyltr_51/Transpeptidase"/>
</dbReference>
<evidence type="ECO:0000256" key="10">
    <source>
        <dbReference type="ARBA" id="ARBA00023268"/>
    </source>
</evidence>
<keyword evidence="5" id="KW-0328">Glycosyltransferase</keyword>
<keyword evidence="15" id="KW-1133">Transmembrane helix</keyword>
<sequence>MLRQLYADLEGSMSTSRPKTRAQAKEGQARRAKAAKPEGGAGKRWAKRLGIAALAGFLLVVIAFFIAYATIDAPKPNDLASAQASIIYYADGKTEIDRISEVNRESVLLKQVPKPVQEAHLAAEDRNFYQNSGISPSGILRGAWTTLRGGTAQSGSTITQQYVKNYFLTQDQTLSRKGKEIIISIKIAKQQSKDQILENYLNTIYYGRGAFGIQTASKAYFNKDVSKLTPSEGALLASVVKGPSFFDPGLGASQKANAEARWKYVMDGMVTEGWLTPAERSAAQFPSKSLVKYQPNRNTSGPNGFITDAVKRELKAKLKLTDQDIDKGGYRIVTTIDQRAQKAAVAAVKDRMPTGKGTSTLRVGLTSIKPGDGAVVAMYGGADYQKEQFNTATQATMQAGSTFKVFALLAALSQDKPISTKTKFDGRSPQYFKEFEDKGAASDFLRRGGVRNFGPGSGEQFGNIDLRTATGHSVNTVYAQLNIKVGPKATRDAAVTAGLPSKGLGTNYANVLGTSHVTVTNMANAYATIASQGTRVAPYFIRTVKGGPGDLDYKAKPNKKAAFDKEVTADTVDAMQQVVKNGTAEYAQILGRPVAGKTGTTTDNKAAWFNGFTPQLATAVGIYSTGKNGAELSMDNVNGVGELTGATVPLHIWTDFMEVALKGQKIVDFPKRAGLGDDNVYTPPPPPPSSTSTTTTTTTTTPPTTTTTTPTQTKTNGTGKPTLPTPPPTSGTVTLLGDRPRGTTAAP</sequence>
<evidence type="ECO:0000256" key="11">
    <source>
        <dbReference type="ARBA" id="ARBA00023316"/>
    </source>
</evidence>
<keyword evidence="11" id="KW-0961">Cell wall biogenesis/degradation</keyword>
<dbReference type="Proteomes" id="UP000317722">
    <property type="component" value="Unassembled WGS sequence"/>
</dbReference>
<dbReference type="PANTHER" id="PTHR32282:SF34">
    <property type="entry name" value="PENICILLIN-BINDING PROTEIN 1A"/>
    <property type="match status" value="1"/>
</dbReference>
<feature type="domain" description="Penicillin-binding protein transpeptidase" evidence="16">
    <location>
        <begin position="369"/>
        <end position="619"/>
    </location>
</feature>
<keyword evidence="9" id="KW-0573">Peptidoglycan synthesis</keyword>
<dbReference type="SUPFAM" id="SSF53955">
    <property type="entry name" value="Lysozyme-like"/>
    <property type="match status" value="1"/>
</dbReference>
<keyword evidence="7" id="KW-0378">Hydrolase</keyword>
<dbReference type="AlphaFoldDB" id="A0A502CWQ0"/>
<keyword evidence="15" id="KW-0812">Transmembrane</keyword>
<gene>
    <name evidence="18" type="ORF">EAH86_09920</name>
</gene>
<feature type="region of interest" description="Disordered" evidence="14">
    <location>
        <begin position="10"/>
        <end position="39"/>
    </location>
</feature>
<keyword evidence="19" id="KW-1185">Reference proteome</keyword>
<comment type="similarity">
    <text evidence="2">In the N-terminal section; belongs to the glycosyltransferase 51 family.</text>
</comment>
<dbReference type="GO" id="GO:0008658">
    <property type="term" value="F:penicillin binding"/>
    <property type="evidence" value="ECO:0007669"/>
    <property type="project" value="InterPro"/>
</dbReference>
<reference evidence="18 19" key="1">
    <citation type="journal article" date="2019" name="Environ. Microbiol.">
        <title>Species interactions and distinct microbial communities in high Arctic permafrost affected cryosols are associated with the CH4 and CO2 gas fluxes.</title>
        <authorList>
            <person name="Altshuler I."/>
            <person name="Hamel J."/>
            <person name="Turney S."/>
            <person name="Magnuson E."/>
            <person name="Levesque R."/>
            <person name="Greer C."/>
            <person name="Whyte L.G."/>
        </authorList>
    </citation>
    <scope>NUCLEOTIDE SEQUENCE [LARGE SCALE GENOMIC DNA]</scope>
    <source>
        <strain evidence="18 19">S9.3A</strain>
    </source>
</reference>
<evidence type="ECO:0000256" key="12">
    <source>
        <dbReference type="ARBA" id="ARBA00034000"/>
    </source>
</evidence>
<keyword evidence="4" id="KW-0645">Protease</keyword>
<proteinExistence type="inferred from homology"/>
<dbReference type="GO" id="GO:0008955">
    <property type="term" value="F:peptidoglycan glycosyltransferase activity"/>
    <property type="evidence" value="ECO:0007669"/>
    <property type="project" value="UniProtKB-EC"/>
</dbReference>
<dbReference type="InterPro" id="IPR001264">
    <property type="entry name" value="Glyco_trans_51"/>
</dbReference>
<dbReference type="GO" id="GO:0008360">
    <property type="term" value="P:regulation of cell shape"/>
    <property type="evidence" value="ECO:0007669"/>
    <property type="project" value="UniProtKB-KW"/>
</dbReference>
<dbReference type="GO" id="GO:0009002">
    <property type="term" value="F:serine-type D-Ala-D-Ala carboxypeptidase activity"/>
    <property type="evidence" value="ECO:0007669"/>
    <property type="project" value="UniProtKB-EC"/>
</dbReference>
<dbReference type="InterPro" id="IPR023346">
    <property type="entry name" value="Lysozyme-like_dom_sf"/>
</dbReference>
<dbReference type="Gene3D" id="3.40.710.10">
    <property type="entry name" value="DD-peptidase/beta-lactamase superfamily"/>
    <property type="match status" value="1"/>
</dbReference>
<feature type="compositionally biased region" description="Low complexity" evidence="14">
    <location>
        <begin position="690"/>
        <end position="722"/>
    </location>
</feature>
<dbReference type="SUPFAM" id="SSF56601">
    <property type="entry name" value="beta-lactamase/transpeptidase-like"/>
    <property type="match status" value="1"/>
</dbReference>